<protein>
    <submittedName>
        <fullName evidence="1">Uncharacterized protein</fullName>
    </submittedName>
</protein>
<name>A0A6H1ZLI0_9ZZZZ</name>
<gene>
    <name evidence="1" type="ORF">TM448A00845_0015</name>
</gene>
<sequence length="54" mass="6278">MKEGTTSETMSRSVTWAYCPNCGHLYEAYCKRCIPTDTMGWEHKQAIMRVFRTA</sequence>
<reference evidence="1" key="1">
    <citation type="submission" date="2020-03" db="EMBL/GenBank/DDBJ databases">
        <title>The deep terrestrial virosphere.</title>
        <authorList>
            <person name="Holmfeldt K."/>
            <person name="Nilsson E."/>
            <person name="Simone D."/>
            <person name="Lopez-Fernandez M."/>
            <person name="Wu X."/>
            <person name="de Brujin I."/>
            <person name="Lundin D."/>
            <person name="Andersson A."/>
            <person name="Bertilsson S."/>
            <person name="Dopson M."/>
        </authorList>
    </citation>
    <scope>NUCLEOTIDE SEQUENCE</scope>
    <source>
        <strain evidence="1">TM448A00845</strain>
    </source>
</reference>
<dbReference type="EMBL" id="MT144074">
    <property type="protein sequence ID" value="QJA48177.1"/>
    <property type="molecule type" value="Genomic_DNA"/>
</dbReference>
<proteinExistence type="predicted"/>
<accession>A0A6H1ZLI0</accession>
<dbReference type="AlphaFoldDB" id="A0A6H1ZLI0"/>
<evidence type="ECO:0000313" key="1">
    <source>
        <dbReference type="EMBL" id="QJA48177.1"/>
    </source>
</evidence>
<organism evidence="1">
    <name type="scientific">viral metagenome</name>
    <dbReference type="NCBI Taxonomy" id="1070528"/>
    <lineage>
        <taxon>unclassified sequences</taxon>
        <taxon>metagenomes</taxon>
        <taxon>organismal metagenomes</taxon>
    </lineage>
</organism>